<dbReference type="EMBL" id="JAHESE010000089">
    <property type="protein sequence ID" value="MBT1712484.1"/>
    <property type="molecule type" value="Genomic_DNA"/>
</dbReference>
<dbReference type="InterPro" id="IPR046945">
    <property type="entry name" value="RHMD-like"/>
</dbReference>
<dbReference type="InterPro" id="IPR036849">
    <property type="entry name" value="Enolase-like_C_sf"/>
</dbReference>
<comment type="caution">
    <text evidence="5">The sequence shown here is derived from an EMBL/GenBank/DDBJ whole genome shotgun (WGS) entry which is preliminary data.</text>
</comment>
<name>A0AAP2GTR8_9BACT</name>
<keyword evidence="6" id="KW-1185">Reference proteome</keyword>
<reference evidence="5 6" key="1">
    <citation type="submission" date="2021-05" db="EMBL/GenBank/DDBJ databases">
        <title>A Polyphasic approach of four new species of the genus Ohtaekwangia: Ohtaekwangia histidinii sp. nov., Ohtaekwangia cretensis sp. nov., Ohtaekwangia indiensis sp. nov., Ohtaekwangia reichenbachii sp. nov. from diverse environment.</title>
        <authorList>
            <person name="Octaviana S."/>
        </authorList>
    </citation>
    <scope>NUCLEOTIDE SEQUENCE [LARGE SCALE GENOMIC DNA]</scope>
    <source>
        <strain evidence="5 6">PWU5</strain>
    </source>
</reference>
<keyword evidence="3" id="KW-0460">Magnesium</keyword>
<organism evidence="5 6">
    <name type="scientific">Dawidia cretensis</name>
    <dbReference type="NCBI Taxonomy" id="2782350"/>
    <lineage>
        <taxon>Bacteria</taxon>
        <taxon>Pseudomonadati</taxon>
        <taxon>Bacteroidota</taxon>
        <taxon>Cytophagia</taxon>
        <taxon>Cytophagales</taxon>
        <taxon>Chryseotaleaceae</taxon>
        <taxon>Dawidia</taxon>
    </lineage>
</organism>
<keyword evidence="2" id="KW-0479">Metal-binding</keyword>
<evidence type="ECO:0000313" key="5">
    <source>
        <dbReference type="EMBL" id="MBT1712484.1"/>
    </source>
</evidence>
<sequence length="130" mass="14496">VQGHRALADAIAPLRIALGEHVPNRVLFKNYLQSGAMSFNQADAVRVGGVAEYIAISLLSKKFNIPMVPHVGDMGQIHQHLVLFNHIRVGHESLFLEYIPHLREHFVHPARVTDGFYQVPQESGLSTALR</sequence>
<dbReference type="PANTHER" id="PTHR13794:SF58">
    <property type="entry name" value="MITOCHONDRIAL ENOLASE SUPERFAMILY MEMBER 1"/>
    <property type="match status" value="1"/>
</dbReference>
<dbReference type="GO" id="GO:0016854">
    <property type="term" value="F:racemase and epimerase activity"/>
    <property type="evidence" value="ECO:0007669"/>
    <property type="project" value="UniProtKB-ARBA"/>
</dbReference>
<feature type="domain" description="Enolase C-terminal" evidence="4">
    <location>
        <begin position="2"/>
        <end position="129"/>
    </location>
</feature>
<evidence type="ECO:0000256" key="2">
    <source>
        <dbReference type="ARBA" id="ARBA00022723"/>
    </source>
</evidence>
<evidence type="ECO:0000313" key="6">
    <source>
        <dbReference type="Proteomes" id="UP001319080"/>
    </source>
</evidence>
<dbReference type="GO" id="GO:0016052">
    <property type="term" value="P:carbohydrate catabolic process"/>
    <property type="evidence" value="ECO:0007669"/>
    <property type="project" value="TreeGrafter"/>
</dbReference>
<evidence type="ECO:0000256" key="3">
    <source>
        <dbReference type="ARBA" id="ARBA00022842"/>
    </source>
</evidence>
<proteinExistence type="predicted"/>
<comment type="cofactor">
    <cofactor evidence="1">
        <name>Mg(2+)</name>
        <dbReference type="ChEBI" id="CHEBI:18420"/>
    </cofactor>
</comment>
<accession>A0AAP2GTR8</accession>
<evidence type="ECO:0000256" key="1">
    <source>
        <dbReference type="ARBA" id="ARBA00001946"/>
    </source>
</evidence>
<dbReference type="RefSeq" id="WP_317195820.1">
    <property type="nucleotide sequence ID" value="NZ_JAHESE010000089.1"/>
</dbReference>
<gene>
    <name evidence="5" type="ORF">KK062_29890</name>
</gene>
<feature type="non-terminal residue" evidence="5">
    <location>
        <position position="1"/>
    </location>
</feature>
<dbReference type="Proteomes" id="UP001319080">
    <property type="component" value="Unassembled WGS sequence"/>
</dbReference>
<protein>
    <submittedName>
        <fullName evidence="5">Mandelate racemase</fullName>
    </submittedName>
</protein>
<evidence type="ECO:0000259" key="4">
    <source>
        <dbReference type="Pfam" id="PF13378"/>
    </source>
</evidence>
<dbReference type="SUPFAM" id="SSF51604">
    <property type="entry name" value="Enolase C-terminal domain-like"/>
    <property type="match status" value="1"/>
</dbReference>
<dbReference type="PANTHER" id="PTHR13794">
    <property type="entry name" value="ENOLASE SUPERFAMILY, MANDELATE RACEMASE"/>
    <property type="match status" value="1"/>
</dbReference>
<dbReference type="Gene3D" id="3.20.20.120">
    <property type="entry name" value="Enolase-like C-terminal domain"/>
    <property type="match status" value="1"/>
</dbReference>
<dbReference type="GO" id="GO:0000287">
    <property type="term" value="F:magnesium ion binding"/>
    <property type="evidence" value="ECO:0007669"/>
    <property type="project" value="TreeGrafter"/>
</dbReference>
<dbReference type="Pfam" id="PF13378">
    <property type="entry name" value="MR_MLE_C"/>
    <property type="match status" value="1"/>
</dbReference>
<dbReference type="InterPro" id="IPR029065">
    <property type="entry name" value="Enolase_C-like"/>
</dbReference>
<dbReference type="GO" id="GO:0016836">
    <property type="term" value="F:hydro-lyase activity"/>
    <property type="evidence" value="ECO:0007669"/>
    <property type="project" value="TreeGrafter"/>
</dbReference>
<dbReference type="AlphaFoldDB" id="A0AAP2GTR8"/>